<name>A0A1R4H1E3_9GAMM</name>
<dbReference type="SUPFAM" id="SSF56935">
    <property type="entry name" value="Porins"/>
    <property type="match status" value="1"/>
</dbReference>
<sequence>MAGSNLKGEIGYKHEKELASFAQLNATRDTLSNLQTSQNYFANAEYQILPSIYLKAGFLRNEWLYDGKDREISNQIQNIGEFSVQYRNLSRTMIGFRAVITDGQYPKRDTPSIDSGDNGFFRTSYNVDGEWKYSDKLRIGGSVGYLQQDYEHGNKFQKGFSDAVARLDVNWIPSEKTTLAFSAWREVDQAFTLNATFVLSTGASVTLAWLPTAKIRVEMPLSFENQSYLGDPPTTPSPVPRLGSRSDDVLNLGLNVIYSPWINTELALKFEHENRDSSEQGSSYDAETVGINAKVEF</sequence>
<gene>
    <name evidence="1" type="ORF">CRENPOLYSF2_1440008</name>
</gene>
<evidence type="ECO:0000313" key="1">
    <source>
        <dbReference type="EMBL" id="SJM90054.1"/>
    </source>
</evidence>
<organism evidence="1 2">
    <name type="scientific">Crenothrix polyspora</name>
    <dbReference type="NCBI Taxonomy" id="360316"/>
    <lineage>
        <taxon>Bacteria</taxon>
        <taxon>Pseudomonadati</taxon>
        <taxon>Pseudomonadota</taxon>
        <taxon>Gammaproteobacteria</taxon>
        <taxon>Methylococcales</taxon>
        <taxon>Crenotrichaceae</taxon>
        <taxon>Crenothrix</taxon>
    </lineage>
</organism>
<dbReference type="EMBL" id="FUKJ01000051">
    <property type="protein sequence ID" value="SJM90054.1"/>
    <property type="molecule type" value="Genomic_DNA"/>
</dbReference>
<protein>
    <submittedName>
        <fullName evidence="1">Uncharacterized protein</fullName>
    </submittedName>
</protein>
<dbReference type="InterPro" id="IPR018759">
    <property type="entry name" value="BBP2_2"/>
</dbReference>
<reference evidence="2" key="1">
    <citation type="submission" date="2017-02" db="EMBL/GenBank/DDBJ databases">
        <authorList>
            <person name="Daims H."/>
        </authorList>
    </citation>
    <scope>NUCLEOTIDE SEQUENCE [LARGE SCALE GENOMIC DNA]</scope>
</reference>
<dbReference type="Proteomes" id="UP000195442">
    <property type="component" value="Unassembled WGS sequence"/>
</dbReference>
<accession>A0A1R4H1E3</accession>
<keyword evidence="2" id="KW-1185">Reference proteome</keyword>
<dbReference type="Pfam" id="PF10082">
    <property type="entry name" value="BBP2_2"/>
    <property type="match status" value="1"/>
</dbReference>
<dbReference type="AlphaFoldDB" id="A0A1R4H1E3"/>
<evidence type="ECO:0000313" key="2">
    <source>
        <dbReference type="Proteomes" id="UP000195442"/>
    </source>
</evidence>
<proteinExistence type="predicted"/>